<keyword evidence="3" id="KW-1185">Reference proteome</keyword>
<proteinExistence type="predicted"/>
<evidence type="ECO:0000313" key="2">
    <source>
        <dbReference type="EMBL" id="KAK4447013.1"/>
    </source>
</evidence>
<feature type="region of interest" description="Disordered" evidence="1">
    <location>
        <begin position="235"/>
        <end position="264"/>
    </location>
</feature>
<name>A0AAV9GI42_9PEZI</name>
<organism evidence="2 3">
    <name type="scientific">Podospora aff. communis PSN243</name>
    <dbReference type="NCBI Taxonomy" id="3040156"/>
    <lineage>
        <taxon>Eukaryota</taxon>
        <taxon>Fungi</taxon>
        <taxon>Dikarya</taxon>
        <taxon>Ascomycota</taxon>
        <taxon>Pezizomycotina</taxon>
        <taxon>Sordariomycetes</taxon>
        <taxon>Sordariomycetidae</taxon>
        <taxon>Sordariales</taxon>
        <taxon>Podosporaceae</taxon>
        <taxon>Podospora</taxon>
    </lineage>
</organism>
<reference evidence="2" key="2">
    <citation type="submission" date="2023-05" db="EMBL/GenBank/DDBJ databases">
        <authorList>
            <consortium name="Lawrence Berkeley National Laboratory"/>
            <person name="Steindorff A."/>
            <person name="Hensen N."/>
            <person name="Bonometti L."/>
            <person name="Westerberg I."/>
            <person name="Brannstrom I.O."/>
            <person name="Guillou S."/>
            <person name="Cros-Aarteil S."/>
            <person name="Calhoun S."/>
            <person name="Haridas S."/>
            <person name="Kuo A."/>
            <person name="Mondo S."/>
            <person name="Pangilinan J."/>
            <person name="Riley R."/>
            <person name="Labutti K."/>
            <person name="Andreopoulos B."/>
            <person name="Lipzen A."/>
            <person name="Chen C."/>
            <person name="Yanf M."/>
            <person name="Daum C."/>
            <person name="Ng V."/>
            <person name="Clum A."/>
            <person name="Ohm R."/>
            <person name="Martin F."/>
            <person name="Silar P."/>
            <person name="Natvig D."/>
            <person name="Lalanne C."/>
            <person name="Gautier V."/>
            <person name="Ament-Velasquez S.L."/>
            <person name="Kruys A."/>
            <person name="Hutchinson M.I."/>
            <person name="Powell A.J."/>
            <person name="Barry K."/>
            <person name="Miller A.N."/>
            <person name="Grigoriev I.V."/>
            <person name="Debuchy R."/>
            <person name="Gladieux P."/>
            <person name="Thoren M.H."/>
            <person name="Johannesson H."/>
        </authorList>
    </citation>
    <scope>NUCLEOTIDE SEQUENCE</scope>
    <source>
        <strain evidence="2">PSN243</strain>
    </source>
</reference>
<comment type="caution">
    <text evidence="2">The sequence shown here is derived from an EMBL/GenBank/DDBJ whole genome shotgun (WGS) entry which is preliminary data.</text>
</comment>
<dbReference type="EMBL" id="MU865953">
    <property type="protein sequence ID" value="KAK4447013.1"/>
    <property type="molecule type" value="Genomic_DNA"/>
</dbReference>
<evidence type="ECO:0000256" key="1">
    <source>
        <dbReference type="SAM" id="MobiDB-lite"/>
    </source>
</evidence>
<dbReference type="AlphaFoldDB" id="A0AAV9GI42"/>
<dbReference type="Proteomes" id="UP001321760">
    <property type="component" value="Unassembled WGS sequence"/>
</dbReference>
<reference evidence="2" key="1">
    <citation type="journal article" date="2023" name="Mol. Phylogenet. Evol.">
        <title>Genome-scale phylogeny and comparative genomics of the fungal order Sordariales.</title>
        <authorList>
            <person name="Hensen N."/>
            <person name="Bonometti L."/>
            <person name="Westerberg I."/>
            <person name="Brannstrom I.O."/>
            <person name="Guillou S."/>
            <person name="Cros-Aarteil S."/>
            <person name="Calhoun S."/>
            <person name="Haridas S."/>
            <person name="Kuo A."/>
            <person name="Mondo S."/>
            <person name="Pangilinan J."/>
            <person name="Riley R."/>
            <person name="LaButti K."/>
            <person name="Andreopoulos B."/>
            <person name="Lipzen A."/>
            <person name="Chen C."/>
            <person name="Yan M."/>
            <person name="Daum C."/>
            <person name="Ng V."/>
            <person name="Clum A."/>
            <person name="Steindorff A."/>
            <person name="Ohm R.A."/>
            <person name="Martin F."/>
            <person name="Silar P."/>
            <person name="Natvig D.O."/>
            <person name="Lalanne C."/>
            <person name="Gautier V."/>
            <person name="Ament-Velasquez S.L."/>
            <person name="Kruys A."/>
            <person name="Hutchinson M.I."/>
            <person name="Powell A.J."/>
            <person name="Barry K."/>
            <person name="Miller A.N."/>
            <person name="Grigoriev I.V."/>
            <person name="Debuchy R."/>
            <person name="Gladieux P."/>
            <person name="Hiltunen Thoren M."/>
            <person name="Johannesson H."/>
        </authorList>
    </citation>
    <scope>NUCLEOTIDE SEQUENCE</scope>
    <source>
        <strain evidence="2">PSN243</strain>
    </source>
</reference>
<feature type="compositionally biased region" description="Polar residues" evidence="1">
    <location>
        <begin position="247"/>
        <end position="257"/>
    </location>
</feature>
<protein>
    <submittedName>
        <fullName evidence="2">Uncharacterized protein</fullName>
    </submittedName>
</protein>
<feature type="region of interest" description="Disordered" evidence="1">
    <location>
        <begin position="57"/>
        <end position="77"/>
    </location>
</feature>
<accession>A0AAV9GI42</accession>
<gene>
    <name evidence="2" type="ORF">QBC34DRAFT_144986</name>
</gene>
<evidence type="ECO:0000313" key="3">
    <source>
        <dbReference type="Proteomes" id="UP001321760"/>
    </source>
</evidence>
<sequence>MILRMCPSGTFVSASPGQSAPTRLFRWPFYHAMISLPNFPAIGRTVVPPRSHLLATPLPLPTRRKPREGAGSRKQGVFRGKPYVARGAADKRSAMLVMFGGRVEPLSSLSRRKRRGCQKVGTHYAEQITRRAHPPSSLHRLPDWGGVFQWAPTPAKCAQCAQLHWSLAPGRSFCCNGGHWGGCQTIGRSPPLSTPPLLHSPLPLRREGKGEEELLPTTSAREAQRRRWVGKVINNSGTPLLGGEPLSLQQRSGHLQQTTTTTTT</sequence>